<keyword evidence="2" id="KW-1185">Reference proteome</keyword>
<name>A0A6G1HGU1_9PEZI</name>
<accession>A0A6G1HGU1</accession>
<dbReference type="Proteomes" id="UP000800041">
    <property type="component" value="Unassembled WGS sequence"/>
</dbReference>
<dbReference type="AlphaFoldDB" id="A0A6G1HGU1"/>
<dbReference type="EMBL" id="ML977137">
    <property type="protein sequence ID" value="KAF1992375.1"/>
    <property type="molecule type" value="Genomic_DNA"/>
</dbReference>
<dbReference type="OrthoDB" id="5086209at2759"/>
<reference evidence="1" key="1">
    <citation type="journal article" date="2020" name="Stud. Mycol.">
        <title>101 Dothideomycetes genomes: a test case for predicting lifestyles and emergence of pathogens.</title>
        <authorList>
            <person name="Haridas S."/>
            <person name="Albert R."/>
            <person name="Binder M."/>
            <person name="Bloem J."/>
            <person name="Labutti K."/>
            <person name="Salamov A."/>
            <person name="Andreopoulos B."/>
            <person name="Baker S."/>
            <person name="Barry K."/>
            <person name="Bills G."/>
            <person name="Bluhm B."/>
            <person name="Cannon C."/>
            <person name="Castanera R."/>
            <person name="Culley D."/>
            <person name="Daum C."/>
            <person name="Ezra D."/>
            <person name="Gonzalez J."/>
            <person name="Henrissat B."/>
            <person name="Kuo A."/>
            <person name="Liang C."/>
            <person name="Lipzen A."/>
            <person name="Lutzoni F."/>
            <person name="Magnuson J."/>
            <person name="Mondo S."/>
            <person name="Nolan M."/>
            <person name="Ohm R."/>
            <person name="Pangilinan J."/>
            <person name="Park H.-J."/>
            <person name="Ramirez L."/>
            <person name="Alfaro M."/>
            <person name="Sun H."/>
            <person name="Tritt A."/>
            <person name="Yoshinaga Y."/>
            <person name="Zwiers L.-H."/>
            <person name="Turgeon B."/>
            <person name="Goodwin S."/>
            <person name="Spatafora J."/>
            <person name="Crous P."/>
            <person name="Grigoriev I."/>
        </authorList>
    </citation>
    <scope>NUCLEOTIDE SEQUENCE</scope>
    <source>
        <strain evidence="1">CBS 113979</strain>
    </source>
</reference>
<evidence type="ECO:0000313" key="2">
    <source>
        <dbReference type="Proteomes" id="UP000800041"/>
    </source>
</evidence>
<gene>
    <name evidence="1" type="ORF">K402DRAFT_298444</name>
</gene>
<feature type="non-terminal residue" evidence="1">
    <location>
        <position position="93"/>
    </location>
</feature>
<organism evidence="1 2">
    <name type="scientific">Aulographum hederae CBS 113979</name>
    <dbReference type="NCBI Taxonomy" id="1176131"/>
    <lineage>
        <taxon>Eukaryota</taxon>
        <taxon>Fungi</taxon>
        <taxon>Dikarya</taxon>
        <taxon>Ascomycota</taxon>
        <taxon>Pezizomycotina</taxon>
        <taxon>Dothideomycetes</taxon>
        <taxon>Pleosporomycetidae</taxon>
        <taxon>Aulographales</taxon>
        <taxon>Aulographaceae</taxon>
    </lineage>
</organism>
<protein>
    <submittedName>
        <fullName evidence="1">Uncharacterized protein</fullName>
    </submittedName>
</protein>
<feature type="non-terminal residue" evidence="1">
    <location>
        <position position="1"/>
    </location>
</feature>
<proteinExistence type="predicted"/>
<sequence>LTSNDWTVIAQYMGVLKPIMIASKRAEGSPKNGRNGMLWEVLPIYESLLEHLETKVNDHEADVDQTDSRAAYIDAFQHFKIDIRLGWQKLRLY</sequence>
<evidence type="ECO:0000313" key="1">
    <source>
        <dbReference type="EMBL" id="KAF1992375.1"/>
    </source>
</evidence>